<protein>
    <submittedName>
        <fullName evidence="2">Helix-turn-helix transcriptional regulator</fullName>
    </submittedName>
</protein>
<accession>A0A9X3I5B9</accession>
<dbReference type="EMBL" id="JAPKFM010000017">
    <property type="protein sequence ID" value="MCX2965592.1"/>
    <property type="molecule type" value="Genomic_DNA"/>
</dbReference>
<dbReference type="PROSITE" id="PS50943">
    <property type="entry name" value="HTH_CROC1"/>
    <property type="match status" value="1"/>
</dbReference>
<reference evidence="2" key="1">
    <citation type="submission" date="2022-10" db="EMBL/GenBank/DDBJ databases">
        <title>WGS of marine actinomycetes from Thailand.</title>
        <authorList>
            <person name="Thawai C."/>
        </authorList>
    </citation>
    <scope>NUCLEOTIDE SEQUENCE</scope>
    <source>
        <strain evidence="2">SW21</strain>
    </source>
</reference>
<sequence length="171" mass="18886">MKIEEVIGHRIQVLRESLASPLGEKVSQTEFGRRLGPLLGKEWSRQAVWMAESGKRAFTAVELVAIAHVLRTPVSSLMLPPGDVEGIDMPTGATIDASEFAVTNRFTDLPEHLRQRTFHLYSQVSKAADQMKKIREIAGWGVDDIDGGVETVAALIALFDEGNRHHEDEGE</sequence>
<dbReference type="Gene3D" id="1.10.260.40">
    <property type="entry name" value="lambda repressor-like DNA-binding domains"/>
    <property type="match status" value="1"/>
</dbReference>
<evidence type="ECO:0000313" key="3">
    <source>
        <dbReference type="Proteomes" id="UP001143347"/>
    </source>
</evidence>
<keyword evidence="3" id="KW-1185">Reference proteome</keyword>
<dbReference type="InterPro" id="IPR010982">
    <property type="entry name" value="Lambda_DNA-bd_dom_sf"/>
</dbReference>
<dbReference type="GO" id="GO:0003677">
    <property type="term" value="F:DNA binding"/>
    <property type="evidence" value="ECO:0007669"/>
    <property type="project" value="InterPro"/>
</dbReference>
<dbReference type="InterPro" id="IPR001387">
    <property type="entry name" value="Cro/C1-type_HTH"/>
</dbReference>
<evidence type="ECO:0000259" key="1">
    <source>
        <dbReference type="PROSITE" id="PS50943"/>
    </source>
</evidence>
<comment type="caution">
    <text evidence="2">The sequence shown here is derived from an EMBL/GenBank/DDBJ whole genome shotgun (WGS) entry which is preliminary data.</text>
</comment>
<proteinExistence type="predicted"/>
<organism evidence="2 3">
    <name type="scientific">Gordonia aquimaris</name>
    <dbReference type="NCBI Taxonomy" id="2984863"/>
    <lineage>
        <taxon>Bacteria</taxon>
        <taxon>Bacillati</taxon>
        <taxon>Actinomycetota</taxon>
        <taxon>Actinomycetes</taxon>
        <taxon>Mycobacteriales</taxon>
        <taxon>Gordoniaceae</taxon>
        <taxon>Gordonia</taxon>
    </lineage>
</organism>
<evidence type="ECO:0000313" key="2">
    <source>
        <dbReference type="EMBL" id="MCX2965592.1"/>
    </source>
</evidence>
<feature type="domain" description="HTH cro/C1-type" evidence="1">
    <location>
        <begin position="44"/>
        <end position="77"/>
    </location>
</feature>
<dbReference type="RefSeq" id="WP_266062676.1">
    <property type="nucleotide sequence ID" value="NZ_JAPKFM010000017.1"/>
</dbReference>
<dbReference type="AlphaFoldDB" id="A0A9X3I5B9"/>
<dbReference type="Proteomes" id="UP001143347">
    <property type="component" value="Unassembled WGS sequence"/>
</dbReference>
<name>A0A9X3I5B9_9ACTN</name>
<gene>
    <name evidence="2" type="ORF">OSB52_16015</name>
</gene>
<dbReference type="SUPFAM" id="SSF47413">
    <property type="entry name" value="lambda repressor-like DNA-binding domains"/>
    <property type="match status" value="1"/>
</dbReference>